<feature type="transmembrane region" description="Helical" evidence="1">
    <location>
        <begin position="151"/>
        <end position="174"/>
    </location>
</feature>
<dbReference type="EMBL" id="ML004911">
    <property type="protein sequence ID" value="RKP22061.1"/>
    <property type="molecule type" value="Genomic_DNA"/>
</dbReference>
<evidence type="ECO:0000256" key="1">
    <source>
        <dbReference type="SAM" id="Phobius"/>
    </source>
</evidence>
<feature type="transmembrane region" description="Helical" evidence="1">
    <location>
        <begin position="118"/>
        <end position="139"/>
    </location>
</feature>
<keyword evidence="1" id="KW-0472">Membrane</keyword>
<proteinExistence type="predicted"/>
<sequence>MFFVANCLWCVSRVLNISFLIHCEQLFAAPVYFHFLLHLASATMTISKKRSSWLGLVLVTLAVITATPLFIINLYFLVIIYDILGIIVHLIVLLVGLKEKPTFKPYPTQAKENIYIQRFLILISTSRAIFIVVSLSILWKSSFTVETIKDIFDFLISLGLIFFELVPMGIYLYLLRKIPKKSKRTRFASFTWQSEPIENFEAELSCHSDLPSQSLPFNTISESSPNALPHPFTFPSKFIEPGSSMPDYSLSNKESSKRLQTFFREKLKNSQMV</sequence>
<dbReference type="AlphaFoldDB" id="A0A4P9YSE7"/>
<feature type="transmembrane region" description="Helical" evidence="1">
    <location>
        <begin position="78"/>
        <end position="97"/>
    </location>
</feature>
<keyword evidence="1" id="KW-1133">Transmembrane helix</keyword>
<evidence type="ECO:0000313" key="3">
    <source>
        <dbReference type="Proteomes" id="UP000281549"/>
    </source>
</evidence>
<gene>
    <name evidence="2" type="ORF">ROZALSC1DRAFT_19977</name>
</gene>
<keyword evidence="1" id="KW-0812">Transmembrane</keyword>
<accession>A0A4P9YSE7</accession>
<organism evidence="2 3">
    <name type="scientific">Rozella allomycis (strain CSF55)</name>
    <dbReference type="NCBI Taxonomy" id="988480"/>
    <lineage>
        <taxon>Eukaryota</taxon>
        <taxon>Fungi</taxon>
        <taxon>Fungi incertae sedis</taxon>
        <taxon>Cryptomycota</taxon>
        <taxon>Cryptomycota incertae sedis</taxon>
        <taxon>Rozella</taxon>
    </lineage>
</organism>
<evidence type="ECO:0000313" key="2">
    <source>
        <dbReference type="EMBL" id="RKP22061.1"/>
    </source>
</evidence>
<feature type="transmembrane region" description="Helical" evidence="1">
    <location>
        <begin position="53"/>
        <end position="72"/>
    </location>
</feature>
<feature type="transmembrane region" description="Helical" evidence="1">
    <location>
        <begin position="26"/>
        <end position="46"/>
    </location>
</feature>
<reference evidence="3" key="1">
    <citation type="journal article" date="2018" name="Nat. Microbiol.">
        <title>Leveraging single-cell genomics to expand the fungal tree of life.</title>
        <authorList>
            <person name="Ahrendt S.R."/>
            <person name="Quandt C.A."/>
            <person name="Ciobanu D."/>
            <person name="Clum A."/>
            <person name="Salamov A."/>
            <person name="Andreopoulos B."/>
            <person name="Cheng J.F."/>
            <person name="Woyke T."/>
            <person name="Pelin A."/>
            <person name="Henrissat B."/>
            <person name="Reynolds N.K."/>
            <person name="Benny G.L."/>
            <person name="Smith M.E."/>
            <person name="James T.Y."/>
            <person name="Grigoriev I.V."/>
        </authorList>
    </citation>
    <scope>NUCLEOTIDE SEQUENCE [LARGE SCALE GENOMIC DNA]</scope>
    <source>
        <strain evidence="3">CSF55</strain>
    </source>
</reference>
<protein>
    <submittedName>
        <fullName evidence="2">Uncharacterized protein</fullName>
    </submittedName>
</protein>
<dbReference type="Proteomes" id="UP000281549">
    <property type="component" value="Unassembled WGS sequence"/>
</dbReference>
<name>A0A4P9YSE7_ROZAC</name>